<reference evidence="2 3" key="1">
    <citation type="submission" date="2019-05" db="EMBL/GenBank/DDBJ databases">
        <title>Another draft genome of Portunus trituberculatus and its Hox gene families provides insights of decapod evolution.</title>
        <authorList>
            <person name="Jeong J.-H."/>
            <person name="Song I."/>
            <person name="Kim S."/>
            <person name="Choi T."/>
            <person name="Kim D."/>
            <person name="Ryu S."/>
            <person name="Kim W."/>
        </authorList>
    </citation>
    <scope>NUCLEOTIDE SEQUENCE [LARGE SCALE GENOMIC DNA]</scope>
    <source>
        <tissue evidence="2">Muscle</tissue>
    </source>
</reference>
<dbReference type="EMBL" id="VSRR010135048">
    <property type="protein sequence ID" value="MPD03181.1"/>
    <property type="molecule type" value="Genomic_DNA"/>
</dbReference>
<dbReference type="Proteomes" id="UP000324222">
    <property type="component" value="Unassembled WGS sequence"/>
</dbReference>
<organism evidence="2 3">
    <name type="scientific">Portunus trituberculatus</name>
    <name type="common">Swimming crab</name>
    <name type="synonym">Neptunus trituberculatus</name>
    <dbReference type="NCBI Taxonomy" id="210409"/>
    <lineage>
        <taxon>Eukaryota</taxon>
        <taxon>Metazoa</taxon>
        <taxon>Ecdysozoa</taxon>
        <taxon>Arthropoda</taxon>
        <taxon>Crustacea</taxon>
        <taxon>Multicrustacea</taxon>
        <taxon>Malacostraca</taxon>
        <taxon>Eumalacostraca</taxon>
        <taxon>Eucarida</taxon>
        <taxon>Decapoda</taxon>
        <taxon>Pleocyemata</taxon>
        <taxon>Brachyura</taxon>
        <taxon>Eubrachyura</taxon>
        <taxon>Portunoidea</taxon>
        <taxon>Portunidae</taxon>
        <taxon>Portuninae</taxon>
        <taxon>Portunus</taxon>
    </lineage>
</organism>
<feature type="region of interest" description="Disordered" evidence="1">
    <location>
        <begin position="1"/>
        <end position="34"/>
    </location>
</feature>
<evidence type="ECO:0000313" key="2">
    <source>
        <dbReference type="EMBL" id="MPD03181.1"/>
    </source>
</evidence>
<protein>
    <submittedName>
        <fullName evidence="2">Uncharacterized protein</fullName>
    </submittedName>
</protein>
<sequence length="153" mass="16069">MQNEPSQLFHTKATHARPNTLSSSAAAAEGHPPERCGVRVRAGCGVPGSTARIVLHPGPRHLPPAPHTTLSVPLSCTSTGITFSSSLGEGRQLQRDGSSILVARDRKGRANPRMLLVVVAAAARSLSLLSVTTSGKGRLIPHTCTKATRIMIK</sequence>
<name>A0A5B7K259_PORTR</name>
<comment type="caution">
    <text evidence="2">The sequence shown here is derived from an EMBL/GenBank/DDBJ whole genome shotgun (WGS) entry which is preliminary data.</text>
</comment>
<gene>
    <name evidence="2" type="ORF">E2C01_098806</name>
</gene>
<accession>A0A5B7K259</accession>
<dbReference type="AlphaFoldDB" id="A0A5B7K259"/>
<evidence type="ECO:0000256" key="1">
    <source>
        <dbReference type="SAM" id="MobiDB-lite"/>
    </source>
</evidence>
<evidence type="ECO:0000313" key="3">
    <source>
        <dbReference type="Proteomes" id="UP000324222"/>
    </source>
</evidence>
<proteinExistence type="predicted"/>
<keyword evidence="3" id="KW-1185">Reference proteome</keyword>